<dbReference type="InterPro" id="IPR010239">
    <property type="entry name" value="CHP02001"/>
</dbReference>
<gene>
    <name evidence="1" type="ORF">MNBD_GAMMA21-1655</name>
</gene>
<sequence>MQSKIRQSILLGVGLLGLASAAHAELTANAGVTTNYVFRGETQTDDNIAIQGGVDFTNEFEHDGTLYLGAWASNVDFPNNTVNNQSQPADGFEVDLYVGYNFKLNEDVKFDIGYIAYEYTDSNRSDLSEIFFGAGFKDFSTTYYAGNADRGSDYTYIDLKYSFELPKEYNIHLHYGSLDPDNGTGAEDVSIGVSKMLVGIDFSLTATSIDRDNNTDDTKVFITGVKTFDF</sequence>
<dbReference type="AlphaFoldDB" id="A0A3B1AHZ7"/>
<dbReference type="Pfam" id="PF09694">
    <property type="entry name" value="Gcw_chp"/>
    <property type="match status" value="1"/>
</dbReference>
<organism evidence="1">
    <name type="scientific">hydrothermal vent metagenome</name>
    <dbReference type="NCBI Taxonomy" id="652676"/>
    <lineage>
        <taxon>unclassified sequences</taxon>
        <taxon>metagenomes</taxon>
        <taxon>ecological metagenomes</taxon>
    </lineage>
</organism>
<evidence type="ECO:0000313" key="1">
    <source>
        <dbReference type="EMBL" id="VAW99602.1"/>
    </source>
</evidence>
<proteinExistence type="predicted"/>
<name>A0A3B1AHZ7_9ZZZZ</name>
<dbReference type="NCBIfam" id="TIGR02001">
    <property type="entry name" value="gcw_chp"/>
    <property type="match status" value="1"/>
</dbReference>
<reference evidence="1" key="1">
    <citation type="submission" date="2018-06" db="EMBL/GenBank/DDBJ databases">
        <authorList>
            <person name="Zhirakovskaya E."/>
        </authorList>
    </citation>
    <scope>NUCLEOTIDE SEQUENCE</scope>
</reference>
<accession>A0A3B1AHZ7</accession>
<dbReference type="EMBL" id="UOFR01000069">
    <property type="protein sequence ID" value="VAW99602.1"/>
    <property type="molecule type" value="Genomic_DNA"/>
</dbReference>
<protein>
    <submittedName>
        <fullName evidence="1">Uncharacterized protein</fullName>
    </submittedName>
</protein>